<keyword evidence="1" id="KW-1133">Transmembrane helix</keyword>
<name>A0A1M3T8R6_ASPLC</name>
<dbReference type="AlphaFoldDB" id="A0A1M3T8R6"/>
<dbReference type="Gene3D" id="1.20.1250.20">
    <property type="entry name" value="MFS general substrate transporter like domains"/>
    <property type="match status" value="1"/>
</dbReference>
<evidence type="ECO:0000313" key="2">
    <source>
        <dbReference type="EMBL" id="OJZ83142.1"/>
    </source>
</evidence>
<feature type="transmembrane region" description="Helical" evidence="1">
    <location>
        <begin position="15"/>
        <end position="34"/>
    </location>
</feature>
<dbReference type="InterPro" id="IPR036259">
    <property type="entry name" value="MFS_trans_sf"/>
</dbReference>
<proteinExistence type="predicted"/>
<evidence type="ECO:0000313" key="3">
    <source>
        <dbReference type="Proteomes" id="UP000184063"/>
    </source>
</evidence>
<evidence type="ECO:0008006" key="4">
    <source>
        <dbReference type="Google" id="ProtNLM"/>
    </source>
</evidence>
<protein>
    <recommendedName>
        <fullName evidence="4">Major facilitator superfamily (MFS) profile domain-containing protein</fullName>
    </recommendedName>
</protein>
<dbReference type="EMBL" id="KV878246">
    <property type="protein sequence ID" value="OJZ83142.1"/>
    <property type="molecule type" value="Genomic_DNA"/>
</dbReference>
<keyword evidence="1" id="KW-0472">Membrane</keyword>
<dbReference type="VEuPathDB" id="FungiDB:ASPFODRAFT_209972"/>
<reference evidence="3" key="1">
    <citation type="journal article" date="2017" name="Genome Biol.">
        <title>Comparative genomics reveals high biological diversity and specific adaptations in the industrially and medically important fungal genus Aspergillus.</title>
        <authorList>
            <person name="de Vries R.P."/>
            <person name="Riley R."/>
            <person name="Wiebenga A."/>
            <person name="Aguilar-Osorio G."/>
            <person name="Amillis S."/>
            <person name="Uchima C.A."/>
            <person name="Anderluh G."/>
            <person name="Asadollahi M."/>
            <person name="Askin M."/>
            <person name="Barry K."/>
            <person name="Battaglia E."/>
            <person name="Bayram O."/>
            <person name="Benocci T."/>
            <person name="Braus-Stromeyer S.A."/>
            <person name="Caldana C."/>
            <person name="Canovas D."/>
            <person name="Cerqueira G.C."/>
            <person name="Chen F."/>
            <person name="Chen W."/>
            <person name="Choi C."/>
            <person name="Clum A."/>
            <person name="Dos Santos R.A."/>
            <person name="Damasio A.R."/>
            <person name="Diallinas G."/>
            <person name="Emri T."/>
            <person name="Fekete E."/>
            <person name="Flipphi M."/>
            <person name="Freyberg S."/>
            <person name="Gallo A."/>
            <person name="Gournas C."/>
            <person name="Habgood R."/>
            <person name="Hainaut M."/>
            <person name="Harispe M.L."/>
            <person name="Henrissat B."/>
            <person name="Hilden K.S."/>
            <person name="Hope R."/>
            <person name="Hossain A."/>
            <person name="Karabika E."/>
            <person name="Karaffa L."/>
            <person name="Karanyi Z."/>
            <person name="Krasevec N."/>
            <person name="Kuo A."/>
            <person name="Kusch H."/>
            <person name="LaButti K."/>
            <person name="Lagendijk E.L."/>
            <person name="Lapidus A."/>
            <person name="Levasseur A."/>
            <person name="Lindquist E."/>
            <person name="Lipzen A."/>
            <person name="Logrieco A.F."/>
            <person name="MacCabe A."/>
            <person name="Maekelae M.R."/>
            <person name="Malavazi I."/>
            <person name="Melin P."/>
            <person name="Meyer V."/>
            <person name="Mielnichuk N."/>
            <person name="Miskei M."/>
            <person name="Molnar A.P."/>
            <person name="Mule G."/>
            <person name="Ngan C.Y."/>
            <person name="Orejas M."/>
            <person name="Orosz E."/>
            <person name="Ouedraogo J.P."/>
            <person name="Overkamp K.M."/>
            <person name="Park H.-S."/>
            <person name="Perrone G."/>
            <person name="Piumi F."/>
            <person name="Punt P.J."/>
            <person name="Ram A.F."/>
            <person name="Ramon A."/>
            <person name="Rauscher S."/>
            <person name="Record E."/>
            <person name="Riano-Pachon D.M."/>
            <person name="Robert V."/>
            <person name="Roehrig J."/>
            <person name="Ruller R."/>
            <person name="Salamov A."/>
            <person name="Salih N.S."/>
            <person name="Samson R.A."/>
            <person name="Sandor E."/>
            <person name="Sanguinetti M."/>
            <person name="Schuetze T."/>
            <person name="Sepcic K."/>
            <person name="Shelest E."/>
            <person name="Sherlock G."/>
            <person name="Sophianopoulou V."/>
            <person name="Squina F.M."/>
            <person name="Sun H."/>
            <person name="Susca A."/>
            <person name="Todd R.B."/>
            <person name="Tsang A."/>
            <person name="Unkles S.E."/>
            <person name="van de Wiele N."/>
            <person name="van Rossen-Uffink D."/>
            <person name="Oliveira J.V."/>
            <person name="Vesth T.C."/>
            <person name="Visser J."/>
            <person name="Yu J.-H."/>
            <person name="Zhou M."/>
            <person name="Andersen M.R."/>
            <person name="Archer D.B."/>
            <person name="Baker S.E."/>
            <person name="Benoit I."/>
            <person name="Brakhage A.A."/>
            <person name="Braus G.H."/>
            <person name="Fischer R."/>
            <person name="Frisvad J.C."/>
            <person name="Goldman G.H."/>
            <person name="Houbraken J."/>
            <person name="Oakley B."/>
            <person name="Pocsi I."/>
            <person name="Scazzocchio C."/>
            <person name="Seiboth B."/>
            <person name="vanKuyk P.A."/>
            <person name="Wortman J."/>
            <person name="Dyer P.S."/>
            <person name="Grigoriev I.V."/>
        </authorList>
    </citation>
    <scope>NUCLEOTIDE SEQUENCE [LARGE SCALE GENOMIC DNA]</scope>
    <source>
        <strain evidence="3">CBS 106.47</strain>
    </source>
</reference>
<accession>A0A1M3T8R6</accession>
<evidence type="ECO:0000256" key="1">
    <source>
        <dbReference type="SAM" id="Phobius"/>
    </source>
</evidence>
<organism evidence="2 3">
    <name type="scientific">Aspergillus luchuensis (strain CBS 106.47)</name>
    <dbReference type="NCBI Taxonomy" id="1137211"/>
    <lineage>
        <taxon>Eukaryota</taxon>
        <taxon>Fungi</taxon>
        <taxon>Dikarya</taxon>
        <taxon>Ascomycota</taxon>
        <taxon>Pezizomycotina</taxon>
        <taxon>Eurotiomycetes</taxon>
        <taxon>Eurotiomycetidae</taxon>
        <taxon>Eurotiales</taxon>
        <taxon>Aspergillaceae</taxon>
        <taxon>Aspergillus</taxon>
        <taxon>Aspergillus subgen. Circumdati</taxon>
    </lineage>
</organism>
<gene>
    <name evidence="2" type="ORF">ASPFODRAFT_209972</name>
</gene>
<dbReference type="Proteomes" id="UP000184063">
    <property type="component" value="Unassembled WGS sequence"/>
</dbReference>
<keyword evidence="1" id="KW-0812">Transmembrane</keyword>
<sequence>MGFALKRPGDTVRSVAPAIIIGLFVAFGGVLFGYDTGLINGILAMKCWRQFFSTGYTNPSDDWPDITSSESS</sequence>